<comment type="caution">
    <text evidence="9">The sequence shown here is derived from an EMBL/GenBank/DDBJ whole genome shotgun (WGS) entry which is preliminary data.</text>
</comment>
<dbReference type="CDD" id="cd06550">
    <property type="entry name" value="TM_ABC_iron-siderophores_like"/>
    <property type="match status" value="1"/>
</dbReference>
<reference evidence="9" key="1">
    <citation type="submission" date="2023-02" db="EMBL/GenBank/DDBJ databases">
        <title>Georgenia sp.10Sc9-8, isolated from a soil sample collected from the Taklamakan desert.</title>
        <authorList>
            <person name="Liu S."/>
        </authorList>
    </citation>
    <scope>NUCLEOTIDE SEQUENCE</scope>
    <source>
        <strain evidence="9">10Sc9-8</strain>
    </source>
</reference>
<keyword evidence="10" id="KW-1185">Reference proteome</keyword>
<dbReference type="Proteomes" id="UP001165561">
    <property type="component" value="Unassembled WGS sequence"/>
</dbReference>
<dbReference type="PANTHER" id="PTHR30472">
    <property type="entry name" value="FERRIC ENTEROBACTIN TRANSPORT SYSTEM PERMEASE PROTEIN"/>
    <property type="match status" value="1"/>
</dbReference>
<keyword evidence="5 8" id="KW-0812">Transmembrane</keyword>
<evidence type="ECO:0000313" key="9">
    <source>
        <dbReference type="EMBL" id="MDD9207739.1"/>
    </source>
</evidence>
<organism evidence="9 10">
    <name type="scientific">Georgenia halotolerans</name>
    <dbReference type="NCBI Taxonomy" id="3028317"/>
    <lineage>
        <taxon>Bacteria</taxon>
        <taxon>Bacillati</taxon>
        <taxon>Actinomycetota</taxon>
        <taxon>Actinomycetes</taxon>
        <taxon>Micrococcales</taxon>
        <taxon>Bogoriellaceae</taxon>
        <taxon>Georgenia</taxon>
    </lineage>
</organism>
<evidence type="ECO:0000256" key="4">
    <source>
        <dbReference type="ARBA" id="ARBA00022475"/>
    </source>
</evidence>
<feature type="transmembrane region" description="Helical" evidence="8">
    <location>
        <begin position="122"/>
        <end position="141"/>
    </location>
</feature>
<dbReference type="Pfam" id="PF01032">
    <property type="entry name" value="FecCD"/>
    <property type="match status" value="1"/>
</dbReference>
<keyword evidence="3" id="KW-0813">Transport</keyword>
<dbReference type="SUPFAM" id="SSF81345">
    <property type="entry name" value="ABC transporter involved in vitamin B12 uptake, BtuC"/>
    <property type="match status" value="1"/>
</dbReference>
<comment type="similarity">
    <text evidence="2">Belongs to the binding-protein-dependent transport system permease family. FecCD subfamily.</text>
</comment>
<name>A0ABT5U081_9MICO</name>
<dbReference type="Gene3D" id="1.10.3470.10">
    <property type="entry name" value="ABC transporter involved in vitamin B12 uptake, BtuC"/>
    <property type="match status" value="1"/>
</dbReference>
<evidence type="ECO:0000256" key="1">
    <source>
        <dbReference type="ARBA" id="ARBA00004651"/>
    </source>
</evidence>
<feature type="transmembrane region" description="Helical" evidence="8">
    <location>
        <begin position="242"/>
        <end position="275"/>
    </location>
</feature>
<sequence length="334" mass="35553">MAADTMPSPAIMQRPADHGPAPVLRLVLLAGVAVVAVVAYLTIGALDAWSLIAPLRLPRVAAMVLVGLAIAVSTVLFQTVTENRILTPSIMGFDSLYALIQTGLIFVLGSTTVIGMPPLVRFGVELTAMMLFSALLYRWIFGGPRRSLYLLVLVGIVFGTLFRSLSAFMQRVIDPNEFLIVQDRLFASFNGVSPTLLAVGSVVLALCLAVVWTMRRDLDVLALGRDTALALGVDHQRKVLRVLALCALLVSVSTALVGPITFFGLLVANLAYLLMGTHRHAYVLPGAALLAVVTLVGGQTVLEHGFGLDTVLSVIIEFAGGIVFIALLVRGGKR</sequence>
<evidence type="ECO:0000256" key="2">
    <source>
        <dbReference type="ARBA" id="ARBA00007935"/>
    </source>
</evidence>
<accession>A0ABT5U081</accession>
<proteinExistence type="inferred from homology"/>
<evidence type="ECO:0000256" key="5">
    <source>
        <dbReference type="ARBA" id="ARBA00022692"/>
    </source>
</evidence>
<keyword evidence="7 8" id="KW-0472">Membrane</keyword>
<comment type="subcellular location">
    <subcellularLocation>
        <location evidence="1">Cell membrane</location>
        <topology evidence="1">Multi-pass membrane protein</topology>
    </subcellularLocation>
</comment>
<evidence type="ECO:0000256" key="7">
    <source>
        <dbReference type="ARBA" id="ARBA00023136"/>
    </source>
</evidence>
<feature type="transmembrane region" description="Helical" evidence="8">
    <location>
        <begin position="57"/>
        <end position="76"/>
    </location>
</feature>
<dbReference type="InterPro" id="IPR000522">
    <property type="entry name" value="ABC_transptr_permease_BtuC"/>
</dbReference>
<evidence type="ECO:0000256" key="3">
    <source>
        <dbReference type="ARBA" id="ARBA00022448"/>
    </source>
</evidence>
<dbReference type="EMBL" id="JARACI010001149">
    <property type="protein sequence ID" value="MDD9207739.1"/>
    <property type="molecule type" value="Genomic_DNA"/>
</dbReference>
<evidence type="ECO:0000313" key="10">
    <source>
        <dbReference type="Proteomes" id="UP001165561"/>
    </source>
</evidence>
<evidence type="ECO:0000256" key="6">
    <source>
        <dbReference type="ARBA" id="ARBA00022989"/>
    </source>
</evidence>
<dbReference type="PANTHER" id="PTHR30472:SF19">
    <property type="entry name" value="PETROBACTIN IMPORT SYSTEM PERMEASE PROTEIN YCLO"/>
    <property type="match status" value="1"/>
</dbReference>
<feature type="transmembrane region" description="Helical" evidence="8">
    <location>
        <begin position="147"/>
        <end position="165"/>
    </location>
</feature>
<keyword evidence="6 8" id="KW-1133">Transmembrane helix</keyword>
<protein>
    <submittedName>
        <fullName evidence="9">Iron chelate uptake ABC transporter family permease subunit</fullName>
    </submittedName>
</protein>
<feature type="transmembrane region" description="Helical" evidence="8">
    <location>
        <begin position="282"/>
        <end position="302"/>
    </location>
</feature>
<evidence type="ECO:0000256" key="8">
    <source>
        <dbReference type="SAM" id="Phobius"/>
    </source>
</evidence>
<dbReference type="InterPro" id="IPR037294">
    <property type="entry name" value="ABC_BtuC-like"/>
</dbReference>
<gene>
    <name evidence="9" type="ORF">PU560_14885</name>
</gene>
<feature type="transmembrane region" description="Helical" evidence="8">
    <location>
        <begin position="96"/>
        <end position="115"/>
    </location>
</feature>
<feature type="transmembrane region" description="Helical" evidence="8">
    <location>
        <begin position="23"/>
        <end position="45"/>
    </location>
</feature>
<feature type="transmembrane region" description="Helical" evidence="8">
    <location>
        <begin position="308"/>
        <end position="329"/>
    </location>
</feature>
<keyword evidence="4" id="KW-1003">Cell membrane</keyword>
<feature type="transmembrane region" description="Helical" evidence="8">
    <location>
        <begin position="185"/>
        <end position="212"/>
    </location>
</feature>